<evidence type="ECO:0000256" key="1">
    <source>
        <dbReference type="ARBA" id="ARBA00022801"/>
    </source>
</evidence>
<name>A0A4V2Q931_9FIRM</name>
<dbReference type="RefSeq" id="WP_132073983.1">
    <property type="nucleotide sequence ID" value="NZ_DALZLR010000013.1"/>
</dbReference>
<keyword evidence="4" id="KW-1185">Reference proteome</keyword>
<evidence type="ECO:0000313" key="4">
    <source>
        <dbReference type="Proteomes" id="UP000295063"/>
    </source>
</evidence>
<comment type="caution">
    <text evidence="3">The sequence shown here is derived from an EMBL/GenBank/DDBJ whole genome shotgun (WGS) entry which is preliminary data.</text>
</comment>
<keyword evidence="1" id="KW-0378">Hydrolase</keyword>
<accession>A0A4V2Q931</accession>
<feature type="domain" description="MurNAc-LAA" evidence="2">
    <location>
        <begin position="59"/>
        <end position="169"/>
    </location>
</feature>
<dbReference type="EMBL" id="SLUI01000001">
    <property type="protein sequence ID" value="TCL39923.1"/>
    <property type="molecule type" value="Genomic_DNA"/>
</dbReference>
<dbReference type="GO" id="GO:0030288">
    <property type="term" value="C:outer membrane-bounded periplasmic space"/>
    <property type="evidence" value="ECO:0007669"/>
    <property type="project" value="TreeGrafter"/>
</dbReference>
<dbReference type="Gene3D" id="3.40.630.40">
    <property type="entry name" value="Zn-dependent exopeptidases"/>
    <property type="match status" value="1"/>
</dbReference>
<gene>
    <name evidence="3" type="ORF">EV210_101121</name>
</gene>
<dbReference type="SUPFAM" id="SSF53187">
    <property type="entry name" value="Zn-dependent exopeptidases"/>
    <property type="match status" value="1"/>
</dbReference>
<sequence>MKIAINGGHYPGLDSGAVGATGLQEAAVTQDLMKRVARYLRAVWYDVTEIQENELYQITEASNAFGADLFISIHCNSATSSSARGTETYCFQLGGTSEKLAKCIQSQIVTSLKTVDRGVKTANFAVIRDTDCPAVLVETAFISNKKDEKLLADSATRDEFARAIARGITDLVAQGI</sequence>
<dbReference type="InterPro" id="IPR002508">
    <property type="entry name" value="MurNAc-LAA_cat"/>
</dbReference>
<dbReference type="OrthoDB" id="9180606at2"/>
<dbReference type="GO" id="GO:0009253">
    <property type="term" value="P:peptidoglycan catabolic process"/>
    <property type="evidence" value="ECO:0007669"/>
    <property type="project" value="InterPro"/>
</dbReference>
<reference evidence="3 4" key="1">
    <citation type="submission" date="2019-03" db="EMBL/GenBank/DDBJ databases">
        <title>Genomic Encyclopedia of Type Strains, Phase IV (KMG-IV): sequencing the most valuable type-strain genomes for metagenomic binning, comparative biology and taxonomic classification.</title>
        <authorList>
            <person name="Goeker M."/>
        </authorList>
    </citation>
    <scope>NUCLEOTIDE SEQUENCE [LARGE SCALE GENOMIC DNA]</scope>
    <source>
        <strain evidence="3 4">DSM 15969</strain>
    </source>
</reference>
<dbReference type="GO" id="GO:0008745">
    <property type="term" value="F:N-acetylmuramoyl-L-alanine amidase activity"/>
    <property type="evidence" value="ECO:0007669"/>
    <property type="project" value="InterPro"/>
</dbReference>
<dbReference type="SMART" id="SM00646">
    <property type="entry name" value="Ami_3"/>
    <property type="match status" value="1"/>
</dbReference>
<organism evidence="3 4">
    <name type="scientific">Anaerospora hongkongensis</name>
    <dbReference type="NCBI Taxonomy" id="244830"/>
    <lineage>
        <taxon>Bacteria</taxon>
        <taxon>Bacillati</taxon>
        <taxon>Bacillota</taxon>
        <taxon>Negativicutes</taxon>
        <taxon>Selenomonadales</taxon>
        <taxon>Sporomusaceae</taxon>
        <taxon>Anaerospora</taxon>
    </lineage>
</organism>
<protein>
    <submittedName>
        <fullName evidence="3">N-acetylmuramoyl-L-alanine amidase</fullName>
    </submittedName>
</protein>
<dbReference type="InterPro" id="IPR050695">
    <property type="entry name" value="N-acetylmuramoyl_amidase_3"/>
</dbReference>
<dbReference type="PANTHER" id="PTHR30404:SF0">
    <property type="entry name" value="N-ACETYLMURAMOYL-L-ALANINE AMIDASE AMIC"/>
    <property type="match status" value="1"/>
</dbReference>
<dbReference type="Proteomes" id="UP000295063">
    <property type="component" value="Unassembled WGS sequence"/>
</dbReference>
<evidence type="ECO:0000259" key="2">
    <source>
        <dbReference type="SMART" id="SM00646"/>
    </source>
</evidence>
<dbReference type="Pfam" id="PF01520">
    <property type="entry name" value="Amidase_3"/>
    <property type="match status" value="1"/>
</dbReference>
<dbReference type="AlphaFoldDB" id="A0A4V2Q931"/>
<dbReference type="CDD" id="cd02696">
    <property type="entry name" value="MurNAc-LAA"/>
    <property type="match status" value="1"/>
</dbReference>
<proteinExistence type="predicted"/>
<dbReference type="PANTHER" id="PTHR30404">
    <property type="entry name" value="N-ACETYLMURAMOYL-L-ALANINE AMIDASE"/>
    <property type="match status" value="1"/>
</dbReference>
<evidence type="ECO:0000313" key="3">
    <source>
        <dbReference type="EMBL" id="TCL39923.1"/>
    </source>
</evidence>